<keyword evidence="1" id="KW-1133">Transmembrane helix</keyword>
<evidence type="ECO:0000313" key="4">
    <source>
        <dbReference type="Proteomes" id="UP000887226"/>
    </source>
</evidence>
<comment type="caution">
    <text evidence="3">The sequence shown here is derived from an EMBL/GenBank/DDBJ whole genome shotgun (WGS) entry which is preliminary data.</text>
</comment>
<gene>
    <name evidence="3" type="ORF">BJ878DRAFT_505978</name>
</gene>
<evidence type="ECO:0000256" key="1">
    <source>
        <dbReference type="SAM" id="Phobius"/>
    </source>
</evidence>
<organism evidence="3 4">
    <name type="scientific">Calycina marina</name>
    <dbReference type="NCBI Taxonomy" id="1763456"/>
    <lineage>
        <taxon>Eukaryota</taxon>
        <taxon>Fungi</taxon>
        <taxon>Dikarya</taxon>
        <taxon>Ascomycota</taxon>
        <taxon>Pezizomycotina</taxon>
        <taxon>Leotiomycetes</taxon>
        <taxon>Helotiales</taxon>
        <taxon>Pezizellaceae</taxon>
        <taxon>Calycina</taxon>
    </lineage>
</organism>
<proteinExistence type="predicted"/>
<keyword evidence="1" id="KW-0812">Transmembrane</keyword>
<keyword evidence="4" id="KW-1185">Reference proteome</keyword>
<keyword evidence="1" id="KW-0472">Membrane</keyword>
<dbReference type="EMBL" id="MU253902">
    <property type="protein sequence ID" value="KAG9244487.1"/>
    <property type="molecule type" value="Genomic_DNA"/>
</dbReference>
<reference evidence="3" key="1">
    <citation type="journal article" date="2021" name="IMA Fungus">
        <title>Genomic characterization of three marine fungi, including Emericellopsis atlantica sp. nov. with signatures of a generalist lifestyle and marine biomass degradation.</title>
        <authorList>
            <person name="Hagestad O.C."/>
            <person name="Hou L."/>
            <person name="Andersen J.H."/>
            <person name="Hansen E.H."/>
            <person name="Altermark B."/>
            <person name="Li C."/>
            <person name="Kuhnert E."/>
            <person name="Cox R.J."/>
            <person name="Crous P.W."/>
            <person name="Spatafora J.W."/>
            <person name="Lail K."/>
            <person name="Amirebrahimi M."/>
            <person name="Lipzen A."/>
            <person name="Pangilinan J."/>
            <person name="Andreopoulos W."/>
            <person name="Hayes R.D."/>
            <person name="Ng V."/>
            <person name="Grigoriev I.V."/>
            <person name="Jackson S.A."/>
            <person name="Sutton T.D.S."/>
            <person name="Dobson A.D.W."/>
            <person name="Rama T."/>
        </authorList>
    </citation>
    <scope>NUCLEOTIDE SEQUENCE</scope>
    <source>
        <strain evidence="3">TRa3180A</strain>
    </source>
</reference>
<sequence>MNSGLGLLHDLHLVVLLTVSLASKLNLWKTQEARRHWIGVYLSSVKRQWLALLMLSVSTLIMTMTAYKYWYESIRLQKA</sequence>
<feature type="chain" id="PRO_5040297349" evidence="2">
    <location>
        <begin position="23"/>
        <end position="79"/>
    </location>
</feature>
<accession>A0A9P7Z3J3</accession>
<dbReference type="Proteomes" id="UP000887226">
    <property type="component" value="Unassembled WGS sequence"/>
</dbReference>
<feature type="transmembrane region" description="Helical" evidence="1">
    <location>
        <begin position="49"/>
        <end position="70"/>
    </location>
</feature>
<dbReference type="AlphaFoldDB" id="A0A9P7Z3J3"/>
<keyword evidence="2" id="KW-0732">Signal</keyword>
<evidence type="ECO:0000313" key="3">
    <source>
        <dbReference type="EMBL" id="KAG9244487.1"/>
    </source>
</evidence>
<feature type="signal peptide" evidence="2">
    <location>
        <begin position="1"/>
        <end position="22"/>
    </location>
</feature>
<protein>
    <submittedName>
        <fullName evidence="3">Uncharacterized protein</fullName>
    </submittedName>
</protein>
<name>A0A9P7Z3J3_9HELO</name>
<evidence type="ECO:0000256" key="2">
    <source>
        <dbReference type="SAM" id="SignalP"/>
    </source>
</evidence>